<dbReference type="KEGG" id="hla:Hlac_1278"/>
<dbReference type="RefSeq" id="WP_015910012.1">
    <property type="nucleotide sequence ID" value="NC_012029.1"/>
</dbReference>
<accession>B9LND2</accession>
<proteinExistence type="predicted"/>
<keyword evidence="1" id="KW-0812">Transmembrane</keyword>
<keyword evidence="3" id="KW-1185">Reference proteome</keyword>
<dbReference type="HOGENOM" id="CLU_3282763_0_0_2"/>
<organism evidence="2 3">
    <name type="scientific">Halorubrum lacusprofundi (strain ATCC 49239 / DSM 5036 / JCM 8891 / ACAM 34)</name>
    <dbReference type="NCBI Taxonomy" id="416348"/>
    <lineage>
        <taxon>Archaea</taxon>
        <taxon>Methanobacteriati</taxon>
        <taxon>Methanobacteriota</taxon>
        <taxon>Stenosarchaea group</taxon>
        <taxon>Halobacteria</taxon>
        <taxon>Halobacteriales</taxon>
        <taxon>Haloferacaceae</taxon>
        <taxon>Halorubrum</taxon>
    </lineage>
</organism>
<keyword evidence="1" id="KW-0472">Membrane</keyword>
<dbReference type="EMBL" id="CP001365">
    <property type="protein sequence ID" value="ACM56870.1"/>
    <property type="molecule type" value="Genomic_DNA"/>
</dbReference>
<dbReference type="AlphaFoldDB" id="B9LND2"/>
<dbReference type="GeneID" id="78950897"/>
<evidence type="ECO:0000313" key="2">
    <source>
        <dbReference type="EMBL" id="ACM56870.1"/>
    </source>
</evidence>
<dbReference type="Proteomes" id="UP000000740">
    <property type="component" value="Chromosome 1"/>
</dbReference>
<feature type="transmembrane region" description="Helical" evidence="1">
    <location>
        <begin position="12"/>
        <end position="36"/>
    </location>
</feature>
<evidence type="ECO:0000313" key="3">
    <source>
        <dbReference type="Proteomes" id="UP000000740"/>
    </source>
</evidence>
<protein>
    <submittedName>
        <fullName evidence="2">Uncharacterized protein</fullName>
    </submittedName>
</protein>
<sequence>MRTAKPRAESSIVLGAGWGLFEAVTMLDLIVLMTGFRLGV</sequence>
<name>B9LND2_HALLT</name>
<keyword evidence="1" id="KW-1133">Transmembrane helix</keyword>
<evidence type="ECO:0000256" key="1">
    <source>
        <dbReference type="SAM" id="Phobius"/>
    </source>
</evidence>
<gene>
    <name evidence="2" type="ordered locus">Hlac_1278</name>
</gene>
<reference evidence="2 3" key="1">
    <citation type="journal article" date="2016" name="Stand. Genomic Sci.">
        <title>Complete genome sequence of the Antarctic Halorubrum lacusprofundi type strain ACAM 34.</title>
        <authorList>
            <person name="Anderson I.J."/>
            <person name="DasSarma P."/>
            <person name="Lucas S."/>
            <person name="Copeland A."/>
            <person name="Lapidus A."/>
            <person name="Del Rio T.G."/>
            <person name="Tice H."/>
            <person name="Dalin E."/>
            <person name="Bruce D.C."/>
            <person name="Goodwin L."/>
            <person name="Pitluck S."/>
            <person name="Sims D."/>
            <person name="Brettin T.S."/>
            <person name="Detter J.C."/>
            <person name="Han C.S."/>
            <person name="Larimer F."/>
            <person name="Hauser L."/>
            <person name="Land M."/>
            <person name="Ivanova N."/>
            <person name="Richardson P."/>
            <person name="Cavicchioli R."/>
            <person name="DasSarma S."/>
            <person name="Woese C.R."/>
            <person name="Kyrpides N.C."/>
        </authorList>
    </citation>
    <scope>NUCLEOTIDE SEQUENCE [LARGE SCALE GENOMIC DNA]</scope>
    <source>
        <strain evidence="3">ATCC 49239 / DSM 5036 / JCM 8891 / ACAM 34</strain>
    </source>
</reference>